<evidence type="ECO:0000313" key="2">
    <source>
        <dbReference type="Proteomes" id="UP000190973"/>
    </source>
</evidence>
<protein>
    <submittedName>
        <fullName evidence="1">D-galactose-binding periplasmic protein</fullName>
    </submittedName>
</protein>
<dbReference type="AlphaFoldDB" id="A0A1S8SBA8"/>
<accession>A0A1S8SBA8</accession>
<sequence>MWYFYNIFNHGNKSKYIPVVGVGGLPEATELIKQGSMTGTVIQDPLDYANAVYSIGMNIISGRNPLNGTNYKFDDTGNTIKIPYKEYSKQS</sequence>
<dbReference type="InterPro" id="IPR028082">
    <property type="entry name" value="Peripla_BP_I"/>
</dbReference>
<dbReference type="SUPFAM" id="SSF53822">
    <property type="entry name" value="Periplasmic binding protein-like I"/>
    <property type="match status" value="1"/>
</dbReference>
<name>A0A1S8SBA8_CLOBE</name>
<gene>
    <name evidence="1" type="primary">mglB_6</name>
    <name evidence="1" type="ORF">CLBCK_15320</name>
</gene>
<organism evidence="1 2">
    <name type="scientific">Clostridium beijerinckii</name>
    <name type="common">Clostridium MP</name>
    <dbReference type="NCBI Taxonomy" id="1520"/>
    <lineage>
        <taxon>Bacteria</taxon>
        <taxon>Bacillati</taxon>
        <taxon>Bacillota</taxon>
        <taxon>Clostridia</taxon>
        <taxon>Eubacteriales</taxon>
        <taxon>Clostridiaceae</taxon>
        <taxon>Clostridium</taxon>
    </lineage>
</organism>
<comment type="caution">
    <text evidence="1">The sequence shown here is derived from an EMBL/GenBank/DDBJ whole genome shotgun (WGS) entry which is preliminary data.</text>
</comment>
<evidence type="ECO:0000313" key="1">
    <source>
        <dbReference type="EMBL" id="OOM62763.1"/>
    </source>
</evidence>
<proteinExistence type="predicted"/>
<dbReference type="Proteomes" id="UP000190973">
    <property type="component" value="Unassembled WGS sequence"/>
</dbReference>
<dbReference type="EMBL" id="LZZI01000019">
    <property type="protein sequence ID" value="OOM62763.1"/>
    <property type="molecule type" value="Genomic_DNA"/>
</dbReference>
<dbReference type="Gene3D" id="3.40.50.2300">
    <property type="match status" value="1"/>
</dbReference>
<reference evidence="1 2" key="1">
    <citation type="submission" date="2016-05" db="EMBL/GenBank/DDBJ databases">
        <title>Microbial solvent formation.</title>
        <authorList>
            <person name="Poehlein A."/>
            <person name="Montoya Solano J.D."/>
            <person name="Flitsch S."/>
            <person name="Krabben P."/>
            <person name="Duerre P."/>
            <person name="Daniel R."/>
        </authorList>
    </citation>
    <scope>NUCLEOTIDE SEQUENCE [LARGE SCALE GENOMIC DNA]</scope>
    <source>
        <strain evidence="1 2">DSM 53</strain>
    </source>
</reference>